<feature type="domain" description="DUF6699" evidence="2">
    <location>
        <begin position="160"/>
        <end position="284"/>
    </location>
</feature>
<feature type="compositionally biased region" description="Low complexity" evidence="1">
    <location>
        <begin position="95"/>
        <end position="107"/>
    </location>
</feature>
<dbReference type="Pfam" id="PF20415">
    <property type="entry name" value="DUF6699"/>
    <property type="match status" value="1"/>
</dbReference>
<gene>
    <name evidence="3" type="ORF">F5878DRAFT_317808</name>
</gene>
<feature type="compositionally biased region" description="Polar residues" evidence="1">
    <location>
        <begin position="25"/>
        <end position="46"/>
    </location>
</feature>
<evidence type="ECO:0000259" key="2">
    <source>
        <dbReference type="Pfam" id="PF20415"/>
    </source>
</evidence>
<comment type="caution">
    <text evidence="3">The sequence shown here is derived from an EMBL/GenBank/DDBJ whole genome shotgun (WGS) entry which is preliminary data.</text>
</comment>
<dbReference type="Proteomes" id="UP001163846">
    <property type="component" value="Unassembled WGS sequence"/>
</dbReference>
<accession>A0AA38P2R3</accession>
<name>A0AA38P2R3_9AGAR</name>
<evidence type="ECO:0000313" key="4">
    <source>
        <dbReference type="Proteomes" id="UP001163846"/>
    </source>
</evidence>
<proteinExistence type="predicted"/>
<organism evidence="3 4">
    <name type="scientific">Lentinula raphanica</name>
    <dbReference type="NCBI Taxonomy" id="153919"/>
    <lineage>
        <taxon>Eukaryota</taxon>
        <taxon>Fungi</taxon>
        <taxon>Dikarya</taxon>
        <taxon>Basidiomycota</taxon>
        <taxon>Agaricomycotina</taxon>
        <taxon>Agaricomycetes</taxon>
        <taxon>Agaricomycetidae</taxon>
        <taxon>Agaricales</taxon>
        <taxon>Marasmiineae</taxon>
        <taxon>Omphalotaceae</taxon>
        <taxon>Lentinula</taxon>
    </lineage>
</organism>
<dbReference type="AlphaFoldDB" id="A0AA38P2R3"/>
<evidence type="ECO:0000256" key="1">
    <source>
        <dbReference type="SAM" id="MobiDB-lite"/>
    </source>
</evidence>
<keyword evidence="4" id="KW-1185">Reference proteome</keyword>
<dbReference type="InterPro" id="IPR046522">
    <property type="entry name" value="DUF6699"/>
</dbReference>
<feature type="region of interest" description="Disordered" evidence="1">
    <location>
        <begin position="1"/>
        <end position="133"/>
    </location>
</feature>
<evidence type="ECO:0000313" key="3">
    <source>
        <dbReference type="EMBL" id="KAJ3835237.1"/>
    </source>
</evidence>
<dbReference type="EMBL" id="MU806432">
    <property type="protein sequence ID" value="KAJ3835237.1"/>
    <property type="molecule type" value="Genomic_DNA"/>
</dbReference>
<reference evidence="3" key="1">
    <citation type="submission" date="2022-08" db="EMBL/GenBank/DDBJ databases">
        <authorList>
            <consortium name="DOE Joint Genome Institute"/>
            <person name="Min B."/>
            <person name="Riley R."/>
            <person name="Sierra-Patev S."/>
            <person name="Naranjo-Ortiz M."/>
            <person name="Looney B."/>
            <person name="Konkel Z."/>
            <person name="Slot J.C."/>
            <person name="Sakamoto Y."/>
            <person name="Steenwyk J.L."/>
            <person name="Rokas A."/>
            <person name="Carro J."/>
            <person name="Camarero S."/>
            <person name="Ferreira P."/>
            <person name="Molpeceres G."/>
            <person name="Ruiz-Duenas F.J."/>
            <person name="Serrano A."/>
            <person name="Henrissat B."/>
            <person name="Drula E."/>
            <person name="Hughes K.W."/>
            <person name="Mata J.L."/>
            <person name="Ishikawa N.K."/>
            <person name="Vargas-Isla R."/>
            <person name="Ushijima S."/>
            <person name="Smith C.A."/>
            <person name="Ahrendt S."/>
            <person name="Andreopoulos W."/>
            <person name="He G."/>
            <person name="Labutti K."/>
            <person name="Lipzen A."/>
            <person name="Ng V."/>
            <person name="Sandor L."/>
            <person name="Barry K."/>
            <person name="Martinez A.T."/>
            <person name="Xiao Y."/>
            <person name="Gibbons J.G."/>
            <person name="Terashima K."/>
            <person name="Hibbett D.S."/>
            <person name="Grigoriev I.V."/>
        </authorList>
    </citation>
    <scope>NUCLEOTIDE SEQUENCE</scope>
    <source>
        <strain evidence="3">TFB9207</strain>
    </source>
</reference>
<protein>
    <recommendedName>
        <fullName evidence="2">DUF6699 domain-containing protein</fullName>
    </recommendedName>
</protein>
<feature type="compositionally biased region" description="Pro residues" evidence="1">
    <location>
        <begin position="52"/>
        <end position="77"/>
    </location>
</feature>
<sequence>MSRRTVRWARSNEEIHLLPGAPTASPLQSTSPLPTGQSPSSAEIVQSTLAAPTPPSAPSPPSTPSPSPPSTGSPPLKPSYVLQSVSSKIDALSTSPLGEPPKSSGSPPLKPHRSHEVQTASHEIPPTSLLLKPSSPVQPEVAIHEKLLYKQGDRQVAETLLYDLTEDPAAVMLNEELSKEPATTPPLPTLKIQAKGLPITITVNETETGKGVTVGVLLRALSERLQATPSDLKREAAKLLDRAFRERCAKLKEHNVAEAAKALEDGARWFDFLKGATIFAGLEDYGKEKADSVFTLRLHVVERSRLVAALA</sequence>